<proteinExistence type="predicted"/>
<sequence length="74" mass="8744">MSKKSDEEFFRKLDEYQVEVPEFSIQKSRWERMANWLFDTAPLPDISMNETGMRLTLTFPVLLSVLSVMPLIFL</sequence>
<comment type="caution">
    <text evidence="2">The sequence shown here is derived from an EMBL/GenBank/DDBJ whole genome shotgun (WGS) entry which is preliminary data.</text>
</comment>
<protein>
    <submittedName>
        <fullName evidence="2">Uncharacterized protein</fullName>
    </submittedName>
</protein>
<dbReference type="RefSeq" id="WP_380774322.1">
    <property type="nucleotide sequence ID" value="NZ_JBHUEO010000037.1"/>
</dbReference>
<keyword evidence="1" id="KW-1133">Transmembrane helix</keyword>
<keyword evidence="3" id="KW-1185">Reference proteome</keyword>
<accession>A0ABW4KHS4</accession>
<dbReference type="Proteomes" id="UP001597301">
    <property type="component" value="Unassembled WGS sequence"/>
</dbReference>
<keyword evidence="1" id="KW-0472">Membrane</keyword>
<evidence type="ECO:0000313" key="3">
    <source>
        <dbReference type="Proteomes" id="UP001597301"/>
    </source>
</evidence>
<name>A0ABW4KHS4_9BACI</name>
<evidence type="ECO:0000313" key="2">
    <source>
        <dbReference type="EMBL" id="MFD1707600.1"/>
    </source>
</evidence>
<gene>
    <name evidence="2" type="ORF">ACFSCZ_12785</name>
</gene>
<evidence type="ECO:0000256" key="1">
    <source>
        <dbReference type="SAM" id="Phobius"/>
    </source>
</evidence>
<feature type="transmembrane region" description="Helical" evidence="1">
    <location>
        <begin position="55"/>
        <end position="73"/>
    </location>
</feature>
<dbReference type="EMBL" id="JBHUEO010000037">
    <property type="protein sequence ID" value="MFD1707600.1"/>
    <property type="molecule type" value="Genomic_DNA"/>
</dbReference>
<keyword evidence="1" id="KW-0812">Transmembrane</keyword>
<reference evidence="3" key="1">
    <citation type="journal article" date="2019" name="Int. J. Syst. Evol. Microbiol.">
        <title>The Global Catalogue of Microorganisms (GCM) 10K type strain sequencing project: providing services to taxonomists for standard genome sequencing and annotation.</title>
        <authorList>
            <consortium name="The Broad Institute Genomics Platform"/>
            <consortium name="The Broad Institute Genome Sequencing Center for Infectious Disease"/>
            <person name="Wu L."/>
            <person name="Ma J."/>
        </authorList>
    </citation>
    <scope>NUCLEOTIDE SEQUENCE [LARGE SCALE GENOMIC DNA]</scope>
    <source>
        <strain evidence="3">CGMCC 1.12295</strain>
    </source>
</reference>
<organism evidence="2 3">
    <name type="scientific">Siminovitchia sediminis</name>
    <dbReference type="NCBI Taxonomy" id="1274353"/>
    <lineage>
        <taxon>Bacteria</taxon>
        <taxon>Bacillati</taxon>
        <taxon>Bacillota</taxon>
        <taxon>Bacilli</taxon>
        <taxon>Bacillales</taxon>
        <taxon>Bacillaceae</taxon>
        <taxon>Siminovitchia</taxon>
    </lineage>
</organism>